<keyword evidence="3" id="KW-1185">Reference proteome</keyword>
<sequence>MYIIQHHIVCHSLDVVAITESWLREDSGDDILRELCPAGYSSLHKPRIGKRGGGVAIIFRDTVRVRPLNLDFVAISFEFLAASLTTNSTCFTLLVIYSPPSHKPNQFIDEFASLLEFLVHSPGLLLIVGDFNIHVDDKSCQLGQSFLSLIDSFDLQQHVSDSSHVGGHTLDLVLSRSSDNFLVDCSTSDFISDHRAIHWCAKAHRPLRPVKKVEFRKLKSIDFSSFCSDLLKLPLLTSPAGDCESALSQYNNGLACVLDSHAPMVKRCFTVRPDNPWDNEEIHAARRKVRRLERRWKLTNLTIDKQIMHGELRNLHEMINLAKRSFLESQILKLVGRRPPSSS</sequence>
<gene>
    <name evidence="2" type="ORF">DAPPUDRAFT_65818</name>
</gene>
<dbReference type="InterPro" id="IPR036691">
    <property type="entry name" value="Endo/exonu/phosph_ase_sf"/>
</dbReference>
<dbReference type="SUPFAM" id="SSF56219">
    <property type="entry name" value="DNase I-like"/>
    <property type="match status" value="1"/>
</dbReference>
<dbReference type="OMA" id="VAISFEF"/>
<organism evidence="2 3">
    <name type="scientific">Daphnia pulex</name>
    <name type="common">Water flea</name>
    <dbReference type="NCBI Taxonomy" id="6669"/>
    <lineage>
        <taxon>Eukaryota</taxon>
        <taxon>Metazoa</taxon>
        <taxon>Ecdysozoa</taxon>
        <taxon>Arthropoda</taxon>
        <taxon>Crustacea</taxon>
        <taxon>Branchiopoda</taxon>
        <taxon>Diplostraca</taxon>
        <taxon>Cladocera</taxon>
        <taxon>Anomopoda</taxon>
        <taxon>Daphniidae</taxon>
        <taxon>Daphnia</taxon>
    </lineage>
</organism>
<evidence type="ECO:0000259" key="1">
    <source>
        <dbReference type="Pfam" id="PF03372"/>
    </source>
</evidence>
<protein>
    <recommendedName>
        <fullName evidence="1">Endonuclease/exonuclease/phosphatase domain-containing protein</fullName>
    </recommendedName>
</protein>
<dbReference type="PANTHER" id="PTHR46670:SF3">
    <property type="entry name" value="ENDONUCLEASE_EXONUCLEASE_PHOSPHATASE DOMAIN-CONTAINING PROTEIN"/>
    <property type="match status" value="1"/>
</dbReference>
<dbReference type="HOGENOM" id="CLU_000680_39_4_1"/>
<accession>E9HTL5</accession>
<dbReference type="Pfam" id="PF03372">
    <property type="entry name" value="Exo_endo_phos"/>
    <property type="match status" value="1"/>
</dbReference>
<reference evidence="2 3" key="1">
    <citation type="journal article" date="2011" name="Science">
        <title>The ecoresponsive genome of Daphnia pulex.</title>
        <authorList>
            <person name="Colbourne J.K."/>
            <person name="Pfrender M.E."/>
            <person name="Gilbert D."/>
            <person name="Thomas W.K."/>
            <person name="Tucker A."/>
            <person name="Oakley T.H."/>
            <person name="Tokishita S."/>
            <person name="Aerts A."/>
            <person name="Arnold G.J."/>
            <person name="Basu M.K."/>
            <person name="Bauer D.J."/>
            <person name="Caceres C.E."/>
            <person name="Carmel L."/>
            <person name="Casola C."/>
            <person name="Choi J.H."/>
            <person name="Detter J.C."/>
            <person name="Dong Q."/>
            <person name="Dusheyko S."/>
            <person name="Eads B.D."/>
            <person name="Frohlich T."/>
            <person name="Geiler-Samerotte K.A."/>
            <person name="Gerlach D."/>
            <person name="Hatcher P."/>
            <person name="Jogdeo S."/>
            <person name="Krijgsveld J."/>
            <person name="Kriventseva E.V."/>
            <person name="Kultz D."/>
            <person name="Laforsch C."/>
            <person name="Lindquist E."/>
            <person name="Lopez J."/>
            <person name="Manak J.R."/>
            <person name="Muller J."/>
            <person name="Pangilinan J."/>
            <person name="Patwardhan R.P."/>
            <person name="Pitluck S."/>
            <person name="Pritham E.J."/>
            <person name="Rechtsteiner A."/>
            <person name="Rho M."/>
            <person name="Rogozin I.B."/>
            <person name="Sakarya O."/>
            <person name="Salamov A."/>
            <person name="Schaack S."/>
            <person name="Shapiro H."/>
            <person name="Shiga Y."/>
            <person name="Skalitzky C."/>
            <person name="Smith Z."/>
            <person name="Souvorov A."/>
            <person name="Sung W."/>
            <person name="Tang Z."/>
            <person name="Tsuchiya D."/>
            <person name="Tu H."/>
            <person name="Vos H."/>
            <person name="Wang M."/>
            <person name="Wolf Y.I."/>
            <person name="Yamagata H."/>
            <person name="Yamada T."/>
            <person name="Ye Y."/>
            <person name="Shaw J.R."/>
            <person name="Andrews J."/>
            <person name="Crease T.J."/>
            <person name="Tang H."/>
            <person name="Lucas S.M."/>
            <person name="Robertson H.M."/>
            <person name="Bork P."/>
            <person name="Koonin E.V."/>
            <person name="Zdobnov E.M."/>
            <person name="Grigoriev I.V."/>
            <person name="Lynch M."/>
            <person name="Boore J.L."/>
        </authorList>
    </citation>
    <scope>NUCLEOTIDE SEQUENCE [LARGE SCALE GENOMIC DNA]</scope>
</reference>
<dbReference type="KEGG" id="dpx:DAPPUDRAFT_65818"/>
<dbReference type="InterPro" id="IPR005135">
    <property type="entry name" value="Endo/exonuclease/phosphatase"/>
</dbReference>
<evidence type="ECO:0000313" key="3">
    <source>
        <dbReference type="Proteomes" id="UP000000305"/>
    </source>
</evidence>
<name>E9HTL5_DAPPU</name>
<dbReference type="InParanoid" id="E9HTL5"/>
<dbReference type="GO" id="GO:0003824">
    <property type="term" value="F:catalytic activity"/>
    <property type="evidence" value="ECO:0007669"/>
    <property type="project" value="InterPro"/>
</dbReference>
<dbReference type="Gene3D" id="3.60.10.10">
    <property type="entry name" value="Endonuclease/exonuclease/phosphatase"/>
    <property type="match status" value="1"/>
</dbReference>
<feature type="domain" description="Endonuclease/exonuclease/phosphatase" evidence="1">
    <location>
        <begin position="12"/>
        <end position="194"/>
    </location>
</feature>
<dbReference type="EMBL" id="GL732778">
    <property type="protein sequence ID" value="EFX64917.1"/>
    <property type="molecule type" value="Genomic_DNA"/>
</dbReference>
<dbReference type="PANTHER" id="PTHR46670">
    <property type="entry name" value="ENDO/EXONUCLEASE/PHOSPHATASE DOMAIN-CONTAINING PROTEIN"/>
    <property type="match status" value="1"/>
</dbReference>
<dbReference type="AlphaFoldDB" id="E9HTL5"/>
<dbReference type="STRING" id="6669.E9HTL5"/>
<dbReference type="OrthoDB" id="416454at2759"/>
<evidence type="ECO:0000313" key="2">
    <source>
        <dbReference type="EMBL" id="EFX64917.1"/>
    </source>
</evidence>
<dbReference type="Proteomes" id="UP000000305">
    <property type="component" value="Unassembled WGS sequence"/>
</dbReference>
<proteinExistence type="predicted"/>
<dbReference type="eggNOG" id="ENOG502SRU3">
    <property type="taxonomic scope" value="Eukaryota"/>
</dbReference>
<dbReference type="PhylomeDB" id="E9HTL5"/>